<gene>
    <name evidence="3" type="ORF">J2S57_003999</name>
</gene>
<dbReference type="RefSeq" id="WP_307245251.1">
    <property type="nucleotide sequence ID" value="NZ_JAUSQZ010000001.1"/>
</dbReference>
<dbReference type="PANTHER" id="PTHR43384">
    <property type="entry name" value="SEPTUM SITE-DETERMINING PROTEIN MIND HOMOLOG, CHLOROPLASTIC-RELATED"/>
    <property type="match status" value="1"/>
</dbReference>
<dbReference type="Gene3D" id="3.40.50.300">
    <property type="entry name" value="P-loop containing nucleotide triphosphate hydrolases"/>
    <property type="match status" value="1"/>
</dbReference>
<evidence type="ECO:0000256" key="1">
    <source>
        <dbReference type="SAM" id="MobiDB-lite"/>
    </source>
</evidence>
<keyword evidence="4" id="KW-1185">Reference proteome</keyword>
<evidence type="ECO:0000313" key="3">
    <source>
        <dbReference type="EMBL" id="MDP9828250.1"/>
    </source>
</evidence>
<comment type="caution">
    <text evidence="3">The sequence shown here is derived from an EMBL/GenBank/DDBJ whole genome shotgun (WGS) entry which is preliminary data.</text>
</comment>
<dbReference type="Pfam" id="PF13614">
    <property type="entry name" value="AAA_31"/>
    <property type="match status" value="1"/>
</dbReference>
<dbReference type="InterPro" id="IPR050625">
    <property type="entry name" value="ParA/MinD_ATPase"/>
</dbReference>
<reference evidence="3 4" key="1">
    <citation type="submission" date="2023-07" db="EMBL/GenBank/DDBJ databases">
        <title>Sequencing the genomes of 1000 actinobacteria strains.</title>
        <authorList>
            <person name="Klenk H.-P."/>
        </authorList>
    </citation>
    <scope>NUCLEOTIDE SEQUENCE [LARGE SCALE GENOMIC DNA]</scope>
    <source>
        <strain evidence="3 4">DSM 44388</strain>
    </source>
</reference>
<dbReference type="Proteomes" id="UP001235712">
    <property type="component" value="Unassembled WGS sequence"/>
</dbReference>
<dbReference type="InterPro" id="IPR025669">
    <property type="entry name" value="AAA_dom"/>
</dbReference>
<protein>
    <submittedName>
        <fullName evidence="3">Pilus assembly protein CpaE</fullName>
    </submittedName>
</protein>
<proteinExistence type="predicted"/>
<evidence type="ECO:0000259" key="2">
    <source>
        <dbReference type="Pfam" id="PF13614"/>
    </source>
</evidence>
<organism evidence="3 4">
    <name type="scientific">Kineosporia succinea</name>
    <dbReference type="NCBI Taxonomy" id="84632"/>
    <lineage>
        <taxon>Bacteria</taxon>
        <taxon>Bacillati</taxon>
        <taxon>Actinomycetota</taxon>
        <taxon>Actinomycetes</taxon>
        <taxon>Kineosporiales</taxon>
        <taxon>Kineosporiaceae</taxon>
        <taxon>Kineosporia</taxon>
    </lineage>
</organism>
<feature type="domain" description="AAA" evidence="2">
    <location>
        <begin position="133"/>
        <end position="291"/>
    </location>
</feature>
<accession>A0ABT9P6C9</accession>
<dbReference type="SUPFAM" id="SSF52540">
    <property type="entry name" value="P-loop containing nucleoside triphosphate hydrolases"/>
    <property type="match status" value="1"/>
</dbReference>
<feature type="region of interest" description="Disordered" evidence="1">
    <location>
        <begin position="111"/>
        <end position="132"/>
    </location>
</feature>
<name>A0ABT9P6C9_9ACTN</name>
<evidence type="ECO:0000313" key="4">
    <source>
        <dbReference type="Proteomes" id="UP001235712"/>
    </source>
</evidence>
<sequence>MRGTAVVFDPHPPAGAALAAETGGRGPVFSDVVDLRDHVGVMSDDDTLVLGPHVSDDEAFDVAQFTRAQRPGVEVILVRREITTGLLQEALRARMSAVVDYRDTVQLRSEVRRSLNRSPETGPGEKPGPRRGRVLTVFSAKGGSGKTMLAVNLAATLADRGHRQVCIVDLDLAFGDVAIAMQLFPAHTIADAVPLGGEIDSSAVAAMLTQHSAGLSAIVAPTEPSTAESIHPKLISHLLDVLRDEFDYVVVDTPPAFDDQVLAALDVSDLITLIVTPDVPALKTLKITVETLIELGYPRDRLRLVLNRSDSRVGISHAEVEKTAVMPLAGQIPSSRDVPSSVNRGVPIVQDDPRHPVSLAIEQFAQDEVIGVGDGTPRRRPRKRRFLR</sequence>
<dbReference type="InterPro" id="IPR027417">
    <property type="entry name" value="P-loop_NTPase"/>
</dbReference>
<dbReference type="PANTHER" id="PTHR43384:SF13">
    <property type="entry name" value="SLR0110 PROTEIN"/>
    <property type="match status" value="1"/>
</dbReference>
<dbReference type="EMBL" id="JAUSQZ010000001">
    <property type="protein sequence ID" value="MDP9828250.1"/>
    <property type="molecule type" value="Genomic_DNA"/>
</dbReference>